<keyword evidence="7" id="KW-0998">Cell outer membrane</keyword>
<dbReference type="SUPFAM" id="SSF49464">
    <property type="entry name" value="Carboxypeptidase regulatory domain-like"/>
    <property type="match status" value="1"/>
</dbReference>
<dbReference type="Pfam" id="PF13715">
    <property type="entry name" value="CarbopepD_reg_2"/>
    <property type="match status" value="1"/>
</dbReference>
<evidence type="ECO:0000256" key="4">
    <source>
        <dbReference type="ARBA" id="ARBA00022692"/>
    </source>
</evidence>
<evidence type="ECO:0000313" key="11">
    <source>
        <dbReference type="EMBL" id="GAA4845109.1"/>
    </source>
</evidence>
<keyword evidence="11" id="KW-0675">Receptor</keyword>
<dbReference type="Proteomes" id="UP001500298">
    <property type="component" value="Unassembled WGS sequence"/>
</dbReference>
<comment type="subcellular location">
    <subcellularLocation>
        <location evidence="1">Cell outer membrane</location>
        <topology evidence="1">Multi-pass membrane protein</topology>
    </subcellularLocation>
</comment>
<keyword evidence="4" id="KW-0812">Transmembrane</keyword>
<dbReference type="SUPFAM" id="SSF56935">
    <property type="entry name" value="Porins"/>
    <property type="match status" value="1"/>
</dbReference>
<evidence type="ECO:0000259" key="10">
    <source>
        <dbReference type="Pfam" id="PF07715"/>
    </source>
</evidence>
<dbReference type="InterPro" id="IPR037066">
    <property type="entry name" value="Plug_dom_sf"/>
</dbReference>
<dbReference type="RefSeq" id="WP_345373677.1">
    <property type="nucleotide sequence ID" value="NZ_BAABJX010000052.1"/>
</dbReference>
<accession>A0ABP9DNM4</accession>
<proteinExistence type="inferred from homology"/>
<evidence type="ECO:0000256" key="8">
    <source>
        <dbReference type="RuleBase" id="RU003357"/>
    </source>
</evidence>
<evidence type="ECO:0000256" key="6">
    <source>
        <dbReference type="ARBA" id="ARBA00023136"/>
    </source>
</evidence>
<feature type="domain" description="TonB-dependent receptor plug" evidence="10">
    <location>
        <begin position="128"/>
        <end position="233"/>
    </location>
</feature>
<evidence type="ECO:0000313" key="12">
    <source>
        <dbReference type="Proteomes" id="UP001500298"/>
    </source>
</evidence>
<keyword evidence="5 8" id="KW-0798">TonB box</keyword>
<dbReference type="Gene3D" id="2.40.170.20">
    <property type="entry name" value="TonB-dependent receptor, beta-barrel domain"/>
    <property type="match status" value="1"/>
</dbReference>
<evidence type="ECO:0000256" key="7">
    <source>
        <dbReference type="ARBA" id="ARBA00023237"/>
    </source>
</evidence>
<evidence type="ECO:0000256" key="5">
    <source>
        <dbReference type="ARBA" id="ARBA00023077"/>
    </source>
</evidence>
<dbReference type="Pfam" id="PF00593">
    <property type="entry name" value="TonB_dep_Rec_b-barrel"/>
    <property type="match status" value="1"/>
</dbReference>
<dbReference type="PANTHER" id="PTHR30069">
    <property type="entry name" value="TONB-DEPENDENT OUTER MEMBRANE RECEPTOR"/>
    <property type="match status" value="1"/>
</dbReference>
<organism evidence="11 12">
    <name type="scientific">Algivirga pacifica</name>
    <dbReference type="NCBI Taxonomy" id="1162670"/>
    <lineage>
        <taxon>Bacteria</taxon>
        <taxon>Pseudomonadati</taxon>
        <taxon>Bacteroidota</taxon>
        <taxon>Cytophagia</taxon>
        <taxon>Cytophagales</taxon>
        <taxon>Flammeovirgaceae</taxon>
        <taxon>Algivirga</taxon>
    </lineage>
</organism>
<evidence type="ECO:0000256" key="1">
    <source>
        <dbReference type="ARBA" id="ARBA00004571"/>
    </source>
</evidence>
<comment type="caution">
    <text evidence="11">The sequence shown here is derived from an EMBL/GenBank/DDBJ whole genome shotgun (WGS) entry which is preliminary data.</text>
</comment>
<keyword evidence="12" id="KW-1185">Reference proteome</keyword>
<evidence type="ECO:0000256" key="3">
    <source>
        <dbReference type="ARBA" id="ARBA00022452"/>
    </source>
</evidence>
<gene>
    <name evidence="11" type="ORF">GCM10023331_32400</name>
</gene>
<dbReference type="InterPro" id="IPR036942">
    <property type="entry name" value="Beta-barrel_TonB_sf"/>
</dbReference>
<comment type="similarity">
    <text evidence="8">Belongs to the TonB-dependent receptor family.</text>
</comment>
<reference evidence="12" key="1">
    <citation type="journal article" date="2019" name="Int. J. Syst. Evol. Microbiol.">
        <title>The Global Catalogue of Microorganisms (GCM) 10K type strain sequencing project: providing services to taxonomists for standard genome sequencing and annotation.</title>
        <authorList>
            <consortium name="The Broad Institute Genomics Platform"/>
            <consortium name="The Broad Institute Genome Sequencing Center for Infectious Disease"/>
            <person name="Wu L."/>
            <person name="Ma J."/>
        </authorList>
    </citation>
    <scope>NUCLEOTIDE SEQUENCE [LARGE SCALE GENOMIC DNA]</scope>
    <source>
        <strain evidence="12">JCM 18326</strain>
    </source>
</reference>
<keyword evidence="6 8" id="KW-0472">Membrane</keyword>
<keyword evidence="3" id="KW-1134">Transmembrane beta strand</keyword>
<name>A0ABP9DNM4_9BACT</name>
<evidence type="ECO:0000259" key="9">
    <source>
        <dbReference type="Pfam" id="PF00593"/>
    </source>
</evidence>
<dbReference type="Pfam" id="PF07715">
    <property type="entry name" value="Plug"/>
    <property type="match status" value="1"/>
</dbReference>
<keyword evidence="2" id="KW-0813">Transport</keyword>
<sequence>MTCLKYLSFPIVFLYLFFPKLLNAQVKTSISGYVKDPMGMPLTGATVFIEGTDKGAISDVDGYYLIKDLTPGIYNLVARFIGYQSQTKYNIIIKSVGNQLYNFELSEDAETLSTVVVTPEKNQVSRPIETPLSTQTLTAAELATYPGGNNDVVRVAQSLPGVSPSVGGFRNDLIIRGGAPNESVYYLDGVEIPTINHFSTQGSAGGPVGMLNVSFIDNVTLSASAFGAQYDNPLSGVLQFEQIEGDRRNFSGNLRVSASETALTLKGPLFKGKDEEGNKRESSKTTYIASVRRSYLQFLFELIGLPIRPDYWDYQFKIDHEINDYNTISLIGLGSIDDFTVEGDDDLDNGQQATLEQTPFIIQQTNAIGVTWKKRFRGGNGFMQTTLSNNLFNNEFSQYTDNENQEGLFFRTDSREMETKLRYALTYFWKEWKLVPGFNVQWSDYENSTLDRNIGFTFQSELDFFKYGMFLNASRTFFNKKLELSMGVRVDEDTFSDGSDLWDNISPRLAISYQFLPGWKLNATAGRYYKIPPYTILGYQENNVFVNESAQYTRSDHYVLGIEKIFTPSSSVSVEGFYKGYDQYPVSVRDSVSLANKGAGFEVLGNELIETVGKGRSYGLEVLFQQKLTRNFYGIFSYTFFYSEFTGFDRSKYLPSTWDSRHLVSFTGGYKLPRNWELSARWRFAGETPFVPVDTVATLEVYPDIILDYSRLGEEKLDVFSQVDVRIDKKWNFRKISLDVFIEAQNVLAQKIPVPPEYILLRDMNGEIVEPRALEEVDTGNSTVVPTIGVVLDF</sequence>
<dbReference type="EMBL" id="BAABJX010000052">
    <property type="protein sequence ID" value="GAA4845109.1"/>
    <property type="molecule type" value="Genomic_DNA"/>
</dbReference>
<evidence type="ECO:0000256" key="2">
    <source>
        <dbReference type="ARBA" id="ARBA00022448"/>
    </source>
</evidence>
<feature type="domain" description="TonB-dependent receptor-like beta-barrel" evidence="9">
    <location>
        <begin position="348"/>
        <end position="746"/>
    </location>
</feature>
<protein>
    <submittedName>
        <fullName evidence="11">TonB-dependent receptor</fullName>
    </submittedName>
</protein>
<dbReference type="PANTHER" id="PTHR30069:SF57">
    <property type="entry name" value="TONB-DEPENDENT RECEPTOR"/>
    <property type="match status" value="1"/>
</dbReference>
<dbReference type="InterPro" id="IPR039426">
    <property type="entry name" value="TonB-dep_rcpt-like"/>
</dbReference>
<dbReference type="InterPro" id="IPR012910">
    <property type="entry name" value="Plug_dom"/>
</dbReference>
<dbReference type="InterPro" id="IPR008969">
    <property type="entry name" value="CarboxyPept-like_regulatory"/>
</dbReference>
<dbReference type="InterPro" id="IPR000531">
    <property type="entry name" value="Beta-barrel_TonB"/>
</dbReference>
<dbReference type="Gene3D" id="2.170.130.10">
    <property type="entry name" value="TonB-dependent receptor, plug domain"/>
    <property type="match status" value="1"/>
</dbReference>
<dbReference type="Gene3D" id="2.60.40.1120">
    <property type="entry name" value="Carboxypeptidase-like, regulatory domain"/>
    <property type="match status" value="1"/>
</dbReference>